<proteinExistence type="predicted"/>
<comment type="caution">
    <text evidence="2">The sequence shown here is derived from an EMBL/GenBank/DDBJ whole genome shotgun (WGS) entry which is preliminary data.</text>
</comment>
<evidence type="ECO:0000313" key="3">
    <source>
        <dbReference type="Proteomes" id="UP000824890"/>
    </source>
</evidence>
<gene>
    <name evidence="2" type="ORF">HID58_029500</name>
</gene>
<dbReference type="SUPFAM" id="SSF55144">
    <property type="entry name" value="LigT-like"/>
    <property type="match status" value="1"/>
</dbReference>
<evidence type="ECO:0008006" key="4">
    <source>
        <dbReference type="Google" id="ProtNLM"/>
    </source>
</evidence>
<feature type="region of interest" description="Disordered" evidence="1">
    <location>
        <begin position="1"/>
        <end position="22"/>
    </location>
</feature>
<dbReference type="Proteomes" id="UP000824890">
    <property type="component" value="Unassembled WGS sequence"/>
</dbReference>
<dbReference type="EMBL" id="JAGKQM010000008">
    <property type="protein sequence ID" value="KAH0915054.1"/>
    <property type="molecule type" value="Genomic_DNA"/>
</dbReference>
<dbReference type="Gene3D" id="3.90.1140.10">
    <property type="entry name" value="Cyclic phosphodiesterase"/>
    <property type="match status" value="1"/>
</dbReference>
<evidence type="ECO:0000256" key="1">
    <source>
        <dbReference type="SAM" id="MobiDB-lite"/>
    </source>
</evidence>
<reference evidence="2 3" key="1">
    <citation type="submission" date="2021-05" db="EMBL/GenBank/DDBJ databases">
        <title>Genome Assembly of Synthetic Allotetraploid Brassica napus Reveals Homoeologous Exchanges between Subgenomes.</title>
        <authorList>
            <person name="Davis J.T."/>
        </authorList>
    </citation>
    <scope>NUCLEOTIDE SEQUENCE [LARGE SCALE GENOMIC DNA]</scope>
    <source>
        <strain evidence="3">cv. Da-Ae</strain>
        <tissue evidence="2">Seedling</tissue>
    </source>
</reference>
<evidence type="ECO:0000313" key="2">
    <source>
        <dbReference type="EMBL" id="KAH0915054.1"/>
    </source>
</evidence>
<dbReference type="InterPro" id="IPR009097">
    <property type="entry name" value="Cyclic_Pdiesterase"/>
</dbReference>
<organism evidence="2 3">
    <name type="scientific">Brassica napus</name>
    <name type="common">Rape</name>
    <dbReference type="NCBI Taxonomy" id="3708"/>
    <lineage>
        <taxon>Eukaryota</taxon>
        <taxon>Viridiplantae</taxon>
        <taxon>Streptophyta</taxon>
        <taxon>Embryophyta</taxon>
        <taxon>Tracheophyta</taxon>
        <taxon>Spermatophyta</taxon>
        <taxon>Magnoliopsida</taxon>
        <taxon>eudicotyledons</taxon>
        <taxon>Gunneridae</taxon>
        <taxon>Pentapetalae</taxon>
        <taxon>rosids</taxon>
        <taxon>malvids</taxon>
        <taxon>Brassicales</taxon>
        <taxon>Brassicaceae</taxon>
        <taxon>Brassiceae</taxon>
        <taxon>Brassica</taxon>
    </lineage>
</organism>
<name>A0ABQ8CDB8_BRANA</name>
<protein>
    <recommendedName>
        <fullName evidence="4">RNA ligase/cyclic nucleotide phosphodiesterase family protein</fullName>
    </recommendedName>
</protein>
<keyword evidence="3" id="KW-1185">Reference proteome</keyword>
<accession>A0ABQ8CDB8</accession>
<sequence>MAEKTQTPLQPPETQEDEEEKREMYAYGLYQRNVEDRLRRLMEGLRSEFGGPPFDPHLTLVGPQKLTAGEAKLMFEAACEGFLRRIRPPLTSLPQELPIFSVSMCLSGTP</sequence>